<feature type="domain" description="HAT C-terminal dimerisation" evidence="1">
    <location>
        <begin position="215"/>
        <end position="298"/>
    </location>
</feature>
<dbReference type="SUPFAM" id="SSF53098">
    <property type="entry name" value="Ribonuclease H-like"/>
    <property type="match status" value="1"/>
</dbReference>
<feature type="domain" description="hAT-like transposase RNase-H fold" evidence="2">
    <location>
        <begin position="63"/>
        <end position="162"/>
    </location>
</feature>
<dbReference type="InterPro" id="IPR025525">
    <property type="entry name" value="hAT-like_transposase_RNase-H"/>
</dbReference>
<dbReference type="AlphaFoldDB" id="A0A7C9ECQ1"/>
<accession>A0A7C9ECQ1</accession>
<proteinExistence type="predicted"/>
<evidence type="ECO:0000259" key="2">
    <source>
        <dbReference type="Pfam" id="PF14372"/>
    </source>
</evidence>
<dbReference type="PANTHER" id="PTHR23272">
    <property type="entry name" value="BED FINGER-RELATED"/>
    <property type="match status" value="1"/>
</dbReference>
<dbReference type="GO" id="GO:0046983">
    <property type="term" value="F:protein dimerization activity"/>
    <property type="evidence" value="ECO:0007669"/>
    <property type="project" value="InterPro"/>
</dbReference>
<dbReference type="Pfam" id="PF05699">
    <property type="entry name" value="Dimer_Tnp_hAT"/>
    <property type="match status" value="1"/>
</dbReference>
<evidence type="ECO:0008006" key="4">
    <source>
        <dbReference type="Google" id="ProtNLM"/>
    </source>
</evidence>
<dbReference type="EMBL" id="GISG01202942">
    <property type="protein sequence ID" value="MBA4659128.1"/>
    <property type="molecule type" value="Transcribed_RNA"/>
</dbReference>
<name>A0A7C9ECQ1_OPUST</name>
<reference evidence="3" key="1">
    <citation type="journal article" date="2013" name="J. Plant Res.">
        <title>Effect of fungi and light on seed germination of three Opuntia species from semiarid lands of central Mexico.</title>
        <authorList>
            <person name="Delgado-Sanchez P."/>
            <person name="Jimenez-Bremont J.F."/>
            <person name="Guerrero-Gonzalez Mde L."/>
            <person name="Flores J."/>
        </authorList>
    </citation>
    <scope>NUCLEOTIDE SEQUENCE</scope>
    <source>
        <tissue evidence="3">Cladode</tissue>
    </source>
</reference>
<organism evidence="3">
    <name type="scientific">Opuntia streptacantha</name>
    <name type="common">Prickly pear cactus</name>
    <name type="synonym">Opuntia cardona</name>
    <dbReference type="NCBI Taxonomy" id="393608"/>
    <lineage>
        <taxon>Eukaryota</taxon>
        <taxon>Viridiplantae</taxon>
        <taxon>Streptophyta</taxon>
        <taxon>Embryophyta</taxon>
        <taxon>Tracheophyta</taxon>
        <taxon>Spermatophyta</taxon>
        <taxon>Magnoliopsida</taxon>
        <taxon>eudicotyledons</taxon>
        <taxon>Gunneridae</taxon>
        <taxon>Pentapetalae</taxon>
        <taxon>Caryophyllales</taxon>
        <taxon>Cactineae</taxon>
        <taxon>Cactaceae</taxon>
        <taxon>Opuntioideae</taxon>
        <taxon>Opuntia</taxon>
    </lineage>
</organism>
<evidence type="ECO:0000259" key="1">
    <source>
        <dbReference type="Pfam" id="PF05699"/>
    </source>
</evidence>
<dbReference type="GO" id="GO:0003677">
    <property type="term" value="F:DNA binding"/>
    <property type="evidence" value="ECO:0007669"/>
    <property type="project" value="InterPro"/>
</dbReference>
<evidence type="ECO:0000313" key="3">
    <source>
        <dbReference type="EMBL" id="MBA4659128.1"/>
    </source>
</evidence>
<protein>
    <recommendedName>
        <fullName evidence="4">HAT C-terminal dimerisation domain-containing protein</fullName>
    </recommendedName>
</protein>
<dbReference type="InterPro" id="IPR012337">
    <property type="entry name" value="RNaseH-like_sf"/>
</dbReference>
<sequence>MDPLLSSFRYEIALMYKEVFSRLNKNSKGKIEKFPLPTPYEWQMAKDICDRLALFSRVTEAFSGRHYPTANLYFQKVCEIRLALRKWLACGNSVIKAMAENMILKFDKYWDVINGILAVASILDPMKKLECVSFYFHLIYGDGYEIECFRIKQFLTDLVDDYKDKMNFTSEPSSSRVLESDFILGKRTFDEMDDCENLWEKHVLQAPPKRSCKSEVDVYLEEERLVMDEQKFSILAWWSANSGKYPILSRVAKDILAVPISTVPSESAFSVGGKVVSPQCSRLHPSTVEALMCLQSWLFMQFKDATKENPLALNTILEDEDVDVQPQGESQDCRLQI</sequence>
<dbReference type="Pfam" id="PF14372">
    <property type="entry name" value="hAT-like_RNase-H"/>
    <property type="match status" value="1"/>
</dbReference>
<dbReference type="InterPro" id="IPR008906">
    <property type="entry name" value="HATC_C_dom"/>
</dbReference>
<reference evidence="3" key="2">
    <citation type="submission" date="2020-07" db="EMBL/GenBank/DDBJ databases">
        <authorList>
            <person name="Vera ALvarez R."/>
            <person name="Arias-Moreno D.M."/>
            <person name="Jimenez-Jacinto V."/>
            <person name="Jimenez-Bremont J.F."/>
            <person name="Swaminathan K."/>
            <person name="Moose S.P."/>
            <person name="Guerrero-Gonzalez M.L."/>
            <person name="Marino-Ramirez L."/>
            <person name="Landsman D."/>
            <person name="Rodriguez-Kessler M."/>
            <person name="Delgado-Sanchez P."/>
        </authorList>
    </citation>
    <scope>NUCLEOTIDE SEQUENCE</scope>
    <source>
        <tissue evidence="3">Cladode</tissue>
    </source>
</reference>
<dbReference type="PANTHER" id="PTHR23272:SF187">
    <property type="entry name" value="AC9 TRANSPOSASE-RELATED"/>
    <property type="match status" value="1"/>
</dbReference>